<reference evidence="6 7" key="1">
    <citation type="submission" date="2020-04" db="EMBL/GenBank/DDBJ databases">
        <authorList>
            <person name="Klaysubun C."/>
            <person name="Duangmal K."/>
            <person name="Lipun K."/>
        </authorList>
    </citation>
    <scope>NUCLEOTIDE SEQUENCE [LARGE SCALE GENOMIC DNA]</scope>
    <source>
        <strain evidence="6 7">K10HN5</strain>
    </source>
</reference>
<proteinExistence type="inferred from homology"/>
<dbReference type="PANTHER" id="PTHR43179:SF12">
    <property type="entry name" value="GALACTOFURANOSYLTRANSFERASE GLFT2"/>
    <property type="match status" value="1"/>
</dbReference>
<organism evidence="6 7">
    <name type="scientific">Pseudonocardia acidicola</name>
    <dbReference type="NCBI Taxonomy" id="2724939"/>
    <lineage>
        <taxon>Bacteria</taxon>
        <taxon>Bacillati</taxon>
        <taxon>Actinomycetota</taxon>
        <taxon>Actinomycetes</taxon>
        <taxon>Pseudonocardiales</taxon>
        <taxon>Pseudonocardiaceae</taxon>
        <taxon>Pseudonocardia</taxon>
    </lineage>
</organism>
<comment type="pathway">
    <text evidence="1">Cell wall biogenesis; cell wall polysaccharide biosynthesis.</text>
</comment>
<evidence type="ECO:0000313" key="7">
    <source>
        <dbReference type="Proteomes" id="UP000820669"/>
    </source>
</evidence>
<dbReference type="RefSeq" id="WP_169380360.1">
    <property type="nucleotide sequence ID" value="NZ_JAAXLA010000008.1"/>
</dbReference>
<keyword evidence="4" id="KW-0808">Transferase</keyword>
<dbReference type="EMBL" id="JAAXLA010000008">
    <property type="protein sequence ID" value="NMH96974.1"/>
    <property type="molecule type" value="Genomic_DNA"/>
</dbReference>
<dbReference type="InterPro" id="IPR029044">
    <property type="entry name" value="Nucleotide-diphossugar_trans"/>
</dbReference>
<name>A0ABX1S7T6_9PSEU</name>
<dbReference type="InterPro" id="IPR027791">
    <property type="entry name" value="Galactosyl_T_C"/>
</dbReference>
<evidence type="ECO:0000256" key="4">
    <source>
        <dbReference type="ARBA" id="ARBA00022679"/>
    </source>
</evidence>
<sequence length="272" mass="29382">MRTAVVTITHRRDRHLHRQRAGLAAGPPDLHVVVGMGEEPRLAAVRGAPPTRMLCVPLPAEGLPLAAARNAGAEAARAAGAELLVWLDVDCIPDPRLLPRYAEAAGGVPRRPALLCGPVGYLPPAPPGGYPPDGLGELAVAHPARPVPAADELRAEDRFELFWSLSFALTTGDWERLGGFCEDYVGYGGEDTDFAMSAAAAGARMYWVGGAWAYHQHHPSTRTAPGQVEAIVRNARTFHDRWGWWPMSGWLTELAEAGTVEFDPARDVLRIR</sequence>
<keyword evidence="7" id="KW-1185">Reference proteome</keyword>
<keyword evidence="3" id="KW-0328">Glycosyltransferase</keyword>
<dbReference type="SUPFAM" id="SSF53448">
    <property type="entry name" value="Nucleotide-diphospho-sugar transferases"/>
    <property type="match status" value="1"/>
</dbReference>
<evidence type="ECO:0000256" key="2">
    <source>
        <dbReference type="ARBA" id="ARBA00006739"/>
    </source>
</evidence>
<evidence type="ECO:0000256" key="1">
    <source>
        <dbReference type="ARBA" id="ARBA00004776"/>
    </source>
</evidence>
<gene>
    <name evidence="6" type="ORF">HF526_06525</name>
</gene>
<comment type="similarity">
    <text evidence="2">Belongs to the glycosyltransferase 2 family.</text>
</comment>
<accession>A0ABX1S7T6</accession>
<dbReference type="Gene3D" id="3.90.550.10">
    <property type="entry name" value="Spore Coat Polysaccharide Biosynthesis Protein SpsA, Chain A"/>
    <property type="match status" value="1"/>
</dbReference>
<feature type="domain" description="Galactosyltransferase C-terminal" evidence="5">
    <location>
        <begin position="149"/>
        <end position="208"/>
    </location>
</feature>
<comment type="caution">
    <text evidence="6">The sequence shown here is derived from an EMBL/GenBank/DDBJ whole genome shotgun (WGS) entry which is preliminary data.</text>
</comment>
<dbReference type="PANTHER" id="PTHR43179">
    <property type="entry name" value="RHAMNOSYLTRANSFERASE WBBL"/>
    <property type="match status" value="1"/>
</dbReference>
<dbReference type="Pfam" id="PF02709">
    <property type="entry name" value="Glyco_transf_7C"/>
    <property type="match status" value="1"/>
</dbReference>
<protein>
    <submittedName>
        <fullName evidence="6">Glycosyltransferase family 2 protein</fullName>
    </submittedName>
</protein>
<evidence type="ECO:0000313" key="6">
    <source>
        <dbReference type="EMBL" id="NMH96974.1"/>
    </source>
</evidence>
<evidence type="ECO:0000259" key="5">
    <source>
        <dbReference type="Pfam" id="PF02709"/>
    </source>
</evidence>
<dbReference type="Proteomes" id="UP000820669">
    <property type="component" value="Unassembled WGS sequence"/>
</dbReference>
<evidence type="ECO:0000256" key="3">
    <source>
        <dbReference type="ARBA" id="ARBA00022676"/>
    </source>
</evidence>